<feature type="chain" id="PRO_5015154951" evidence="5">
    <location>
        <begin position="22"/>
        <end position="614"/>
    </location>
</feature>
<dbReference type="Pfam" id="PF00884">
    <property type="entry name" value="Sulfatase"/>
    <property type="match status" value="1"/>
</dbReference>
<dbReference type="InterPro" id="IPR017850">
    <property type="entry name" value="Alkaline_phosphatase_core_sf"/>
</dbReference>
<protein>
    <submittedName>
        <fullName evidence="7">Arylsulfatase</fullName>
    </submittedName>
</protein>
<comment type="caution">
    <text evidence="7">The sequence shown here is derived from an EMBL/GenBank/DDBJ whole genome shotgun (WGS) entry which is preliminary data.</text>
</comment>
<dbReference type="Gene3D" id="3.40.720.10">
    <property type="entry name" value="Alkaline Phosphatase, subunit A"/>
    <property type="match status" value="1"/>
</dbReference>
<evidence type="ECO:0000256" key="2">
    <source>
        <dbReference type="ARBA" id="ARBA00022723"/>
    </source>
</evidence>
<dbReference type="GO" id="GO:0004065">
    <property type="term" value="F:arylsulfatase activity"/>
    <property type="evidence" value="ECO:0007669"/>
    <property type="project" value="TreeGrafter"/>
</dbReference>
<dbReference type="Gene3D" id="3.30.1120.10">
    <property type="match status" value="1"/>
</dbReference>
<dbReference type="OrthoDB" id="9764377at2"/>
<dbReference type="Proteomes" id="UP000241964">
    <property type="component" value="Unassembled WGS sequence"/>
</dbReference>
<evidence type="ECO:0000256" key="3">
    <source>
        <dbReference type="ARBA" id="ARBA00022801"/>
    </source>
</evidence>
<evidence type="ECO:0000313" key="8">
    <source>
        <dbReference type="Proteomes" id="UP000241964"/>
    </source>
</evidence>
<keyword evidence="4" id="KW-0106">Calcium</keyword>
<keyword evidence="2" id="KW-0479">Metal-binding</keyword>
<proteinExistence type="inferred from homology"/>
<feature type="signal peptide" evidence="5">
    <location>
        <begin position="1"/>
        <end position="21"/>
    </location>
</feature>
<dbReference type="AlphaFoldDB" id="A0A2P8G281"/>
<dbReference type="SUPFAM" id="SSF53649">
    <property type="entry name" value="Alkaline phosphatase-like"/>
    <property type="match status" value="1"/>
</dbReference>
<evidence type="ECO:0000313" key="7">
    <source>
        <dbReference type="EMBL" id="PSL28079.1"/>
    </source>
</evidence>
<gene>
    <name evidence="7" type="ORF">CLV60_107344</name>
</gene>
<reference evidence="7 8" key="1">
    <citation type="submission" date="2018-03" db="EMBL/GenBank/DDBJ databases">
        <title>Genomic Encyclopedia of Archaeal and Bacterial Type Strains, Phase II (KMG-II): from individual species to whole genera.</title>
        <authorList>
            <person name="Goeker M."/>
        </authorList>
    </citation>
    <scope>NUCLEOTIDE SEQUENCE [LARGE SCALE GENOMIC DNA]</scope>
    <source>
        <strain evidence="7 8">DSM 29057</strain>
    </source>
</reference>
<dbReference type="PANTHER" id="PTHR42693:SF53">
    <property type="entry name" value="ENDO-4-O-SULFATASE"/>
    <property type="match status" value="1"/>
</dbReference>
<dbReference type="GO" id="GO:0046872">
    <property type="term" value="F:metal ion binding"/>
    <property type="evidence" value="ECO:0007669"/>
    <property type="project" value="UniProtKB-KW"/>
</dbReference>
<evidence type="ECO:0000256" key="5">
    <source>
        <dbReference type="SAM" id="SignalP"/>
    </source>
</evidence>
<comment type="similarity">
    <text evidence="1">Belongs to the sulfatase family.</text>
</comment>
<sequence length="614" mass="68133">MLKLYKTSIIFKVLLSLCAIHGPWSMVYGQKPSIGGRPSVVGGQKQIDTKPNILLIMTDDQGYGDFGFTGNPHVKTPHIDRLAARSTRLMNYHNSPVCAPTRASLLTGRYHQRTGVHDTYNGGAIMAAEEVTLAEILSKSGYRTGIVGKWHLGDNYPFRPSDQGFQYSLIHGGGGVGQPGDFYENFIRTDSSYFNTTLYENDRKVQRQGYCTDVFTDQALEFLKERKSAPFFLYVSYNAPHTPLQLPKKYEDMYKDLAFDTETDRQEGKAWAKMTEKDKADARKVYGMATNIDDNVGRILAELKNQGLEENTIVIFLTDNGNQQLRFNAGFRGLKGSAWEGGTRVPFLISGAGLFEPNKEVNALLAHIDVVPTLLEAAKIPLPASIKADGRSALKTIQGKLAAAPRTFYNSWNRGWPEPYRNAAFYENNLKLVAFNADGDDLNTFGLFDLDKDPFEAHNLVQSEPALAKRLKKGLDSVFNDISNSPNLTPRRIIVGSAHEPLSILTRQDLNGTAMGAWLSDKATGYWHITIARDGYYNLRSIHTSTIAKGTRSLVRVGHVQRSALAKGDSNAVTISGVWLKKGDYLVESWFEGQGGVTGPYYLEMERGNATADR</sequence>
<evidence type="ECO:0000259" key="6">
    <source>
        <dbReference type="Pfam" id="PF00884"/>
    </source>
</evidence>
<keyword evidence="3" id="KW-0378">Hydrolase</keyword>
<dbReference type="InterPro" id="IPR050738">
    <property type="entry name" value="Sulfatase"/>
</dbReference>
<dbReference type="EMBL" id="PYAS01000007">
    <property type="protein sequence ID" value="PSL28079.1"/>
    <property type="molecule type" value="Genomic_DNA"/>
</dbReference>
<evidence type="ECO:0000256" key="4">
    <source>
        <dbReference type="ARBA" id="ARBA00022837"/>
    </source>
</evidence>
<keyword evidence="8" id="KW-1185">Reference proteome</keyword>
<dbReference type="RefSeq" id="WP_106596536.1">
    <property type="nucleotide sequence ID" value="NZ_PYAS01000007.1"/>
</dbReference>
<accession>A0A2P8G281</accession>
<evidence type="ECO:0000256" key="1">
    <source>
        <dbReference type="ARBA" id="ARBA00008779"/>
    </source>
</evidence>
<dbReference type="PROSITE" id="PS00149">
    <property type="entry name" value="SULFATASE_2"/>
    <property type="match status" value="1"/>
</dbReference>
<feature type="domain" description="Sulfatase N-terminal" evidence="6">
    <location>
        <begin position="51"/>
        <end position="379"/>
    </location>
</feature>
<dbReference type="PROSITE" id="PS00523">
    <property type="entry name" value="SULFATASE_1"/>
    <property type="match status" value="1"/>
</dbReference>
<dbReference type="InterPro" id="IPR000917">
    <property type="entry name" value="Sulfatase_N"/>
</dbReference>
<keyword evidence="5" id="KW-0732">Signal</keyword>
<dbReference type="PANTHER" id="PTHR42693">
    <property type="entry name" value="ARYLSULFATASE FAMILY MEMBER"/>
    <property type="match status" value="1"/>
</dbReference>
<organism evidence="7 8">
    <name type="scientific">Dyadobacter jiangsuensis</name>
    <dbReference type="NCBI Taxonomy" id="1591085"/>
    <lineage>
        <taxon>Bacteria</taxon>
        <taxon>Pseudomonadati</taxon>
        <taxon>Bacteroidota</taxon>
        <taxon>Cytophagia</taxon>
        <taxon>Cytophagales</taxon>
        <taxon>Spirosomataceae</taxon>
        <taxon>Dyadobacter</taxon>
    </lineage>
</organism>
<name>A0A2P8G281_9BACT</name>
<dbReference type="CDD" id="cd16146">
    <property type="entry name" value="ARS_like"/>
    <property type="match status" value="1"/>
</dbReference>
<dbReference type="InterPro" id="IPR024607">
    <property type="entry name" value="Sulfatase_CS"/>
</dbReference>